<evidence type="ECO:0000313" key="9">
    <source>
        <dbReference type="EMBL" id="EMI55572.1"/>
    </source>
</evidence>
<dbReference type="InterPro" id="IPR033764">
    <property type="entry name" value="Sdr_B"/>
</dbReference>
<evidence type="ECO:0000313" key="10">
    <source>
        <dbReference type="Proteomes" id="UP000011885"/>
    </source>
</evidence>
<keyword evidence="2" id="KW-0964">Secreted</keyword>
<feature type="domain" description="Calx-beta" evidence="8">
    <location>
        <begin position="1826"/>
        <end position="1929"/>
    </location>
</feature>
<dbReference type="GO" id="GO:0005576">
    <property type="term" value="C:extracellular region"/>
    <property type="evidence" value="ECO:0007669"/>
    <property type="project" value="UniProtKB-SubCell"/>
</dbReference>
<dbReference type="InterPro" id="IPR038081">
    <property type="entry name" value="CalX-like_sf"/>
</dbReference>
<sequence>MDHPRRQSRRRHGQRRSATSQTRCRRTRNKRNSLQFQSLEPRHLLDGFGVRFAFFPSSGTGSELTSLNVGETYVMRTYVQDLRAPSSSTIPSGILQAAFDVPYDPSLLQFSGPITLGSEFQTVPGRANNGEILSSQLDNLNGRDSTEPVGDAKDDELLFFEINVTALATGDVDLDAVQANEANLRAEFYRPFGEVTEFDVTGDQISIVGGGVVFTNAGNLQVTEGGSSSTFQVALNRAPNADVSFTISSQTANQVSLSSTTLSFSPSNWNTPQSIQITAVNDSVAEADLDVTLSTSNLQSSDPSFSGVSVDDLIVSVNDNDTASVVISPTTGLITNESGQTATAQVRLNSQPTAPVTVNFVSSDTEEGTVSPGQLTFTSTNWNQNQTLTLRGVDDEVVDLAQTFTVSGTVTSSDLFYRNIAVPTITATNQNTTVAGLIIQPSSGLVTRENGQSDVFNVRLTSQPTSDVILNLSSSDPGEGTVNSSTLTFTPSNWDQTQVVMVSGVDDDLIDGSVGYQINLSVDPSSDSNYQALPTRSVSVTNQDDDVADIIVSEVASSSTSENGTTSTFTVALASEPTGVVSIDIASNDPSEGSASPTSTSFNSNNWDQPQTITITGVDDVITDGNVEYTITVSSRSTTDTAYNSVSPVVRTLTNQDNDSAGILFENADDLQVDEDGGTDSFNLRLQSQPLENVTIQLASSNTDEVTVTPTVVTFTPQNWDQSQTITVRGIDDGVIDGEKSTNITFDLSGSDDATYAALNVTPITVTNVGDTARLIVSPISGLATKEANGIDSSDTFGVRLSQQPATNVVVAIMSSDTSEGVPTQTQLTFTPSNFDQIQQVTIEGVDDDVTDGDQTYTVSVQPTDSSDEVYRNLAATTVTVINQDDDIPSLIISQPSLAFTTESGGSSVITTRLQTQPVGTVRIDIGTSDPSEASVSPTFLTFDASDWDTPKSVTVLGLDDPATDGDVSYEVTFTSSSTTDSGYNSLDVLTRSLVNRDDDPAGIILANTNDLRVDESGSTDSFTVRLQSQPIANVTVNLASSDLGEATVSPAPLTFTPANWSTPQTVVLTGVDDLTVDGPQTSNITFDLSSSDDTAYRIVSVTPVSVTNTDNDVPGISVVASTPLRVSETGTSATFTVALNTPPSQTVTINAGSNDTSEGTVSPASITFNANNYNQPQTLTVTGVDDVLVDGDVTFGITFAASSGDSAYDGIEIAPISVVNENDDEGGVEVIADNNLTVSESGTTTTFRVVLKRQPIQDVTVPLSLSDSSEISIDKNELVFTNGNWNTPQIVTVTGLADDAVDGDTVANVQIGPTVSNDAEFDALTLTPVPVTVTNVDTASISVTTADVVEGNAGENASIIYTIQLNGAVDSGLSLNYATFEPTTGIAATSGTDFTPRSGTLSMSGNDGETIQISVPIIADTVVESNETIGLRLDGLRFAANGIDLGDVSIPSPETTARILNDDSATLTLGATTLQTLEGALGSSIPLNAQAVLSNPVQGGITVQYATTDGTATVANNDYEPTAGTLTFTGDSNETQTVSINVLGDDTPEPDENFTLAFQQIGADDPVIRDAITILGSPIDFTILNDDAPRLVLRNITTDATEGNATDSRVFRFEVELTDDVADADGFTVPLFTSDATATTASGDYTTVDTILSFTGNANETQTIEVTVAGDTVVESNETFLVQLGTVSGLADGADLVITEPQLTATIENDDTASLSLDTANTTITEGDSGTVTSITLTASLTGNVQNDFTVGYQTTDGTATSGSDYSTSTGTLSFGSGIQSQSFTIDILGDSVVELSETFSAALESLSGLPDDIASFITLPQQPTEITIAADDRTTLSLSGATSTEEGNPDNQPGTLNFTVTLSNPISSEFQIAHATVDDTAVASEDYIAATGNISFDGTANETQTISVDTIADRMVESDETFQFRLGDLSGLPQGLAEWIDIDSSSAIGTIHNDDSATLSISGPDRIAEPGGPTGTNIATYTVSLSAPVQGGLGVRYATSEGSATANSDYDSAAGTITFAGESNASPNITVHVRGDSIIESDETFEIALLELINVDSSLASSISFANESVTTTIADDDTATVDFATDTSIVAETNGNHTVTLALTTTGGAVLTEPLEVDVIVRQSSTAVSGDFVLNTTRVTFPVGSSNGSTQTISLSIADDGQLEPTESIVLGLQPVAANPGEIVTDASHVVSVTDDPSDAVLSGSVWADTNANGQRESHEMPIAGVTIRLTGVDNQDRSVQRTALTDTQGHYEFRDLAGGTYQITQDQPEQFIDAVSTRGTITTQQGTVSNNAVTGINSISQIVLPASGQGSEFNFTERGYYASAIPSFSFQARRSSLANTTTAPPAIEISAPNNDAPNNDAPNNDAPNNDAPNNDAPNNDAPNSVLDEILANW</sequence>
<dbReference type="Pfam" id="PF03160">
    <property type="entry name" value="Calx-beta"/>
    <property type="match status" value="11"/>
</dbReference>
<evidence type="ECO:0000256" key="1">
    <source>
        <dbReference type="ARBA" id="ARBA00004613"/>
    </source>
</evidence>
<evidence type="ECO:0000256" key="6">
    <source>
        <dbReference type="ARBA" id="ARBA00023065"/>
    </source>
</evidence>
<evidence type="ECO:0000256" key="2">
    <source>
        <dbReference type="ARBA" id="ARBA00022525"/>
    </source>
</evidence>
<dbReference type="PATRIC" id="fig|1263870.3.peg.3167"/>
<evidence type="ECO:0000259" key="8">
    <source>
        <dbReference type="SMART" id="SM00237"/>
    </source>
</evidence>
<feature type="domain" description="Calx-beta" evidence="8">
    <location>
        <begin position="1949"/>
        <end position="2052"/>
    </location>
</feature>
<dbReference type="InterPro" id="IPR003644">
    <property type="entry name" value="Calx_beta"/>
</dbReference>
<dbReference type="SUPFAM" id="SSF141072">
    <property type="entry name" value="CalX-like"/>
    <property type="match status" value="7"/>
</dbReference>
<evidence type="ECO:0000256" key="5">
    <source>
        <dbReference type="ARBA" id="ARBA00022837"/>
    </source>
</evidence>
<feature type="domain" description="Calx-beta" evidence="8">
    <location>
        <begin position="1456"/>
        <end position="1560"/>
    </location>
</feature>
<gene>
    <name evidence="9" type="ORF">RSSM_02979</name>
</gene>
<feature type="domain" description="Calx-beta" evidence="8">
    <location>
        <begin position="2072"/>
        <end position="2177"/>
    </location>
</feature>
<keyword evidence="9" id="KW-0401">Integrin</keyword>
<comment type="caution">
    <text evidence="9">The sequence shown here is derived from an EMBL/GenBank/DDBJ whole genome shotgun (WGS) entry which is preliminary data.</text>
</comment>
<feature type="region of interest" description="Disordered" evidence="7">
    <location>
        <begin position="2349"/>
        <end position="2390"/>
    </location>
</feature>
<organism evidence="9 10">
    <name type="scientific">Rhodopirellula sallentina SM41</name>
    <dbReference type="NCBI Taxonomy" id="1263870"/>
    <lineage>
        <taxon>Bacteria</taxon>
        <taxon>Pseudomonadati</taxon>
        <taxon>Planctomycetota</taxon>
        <taxon>Planctomycetia</taxon>
        <taxon>Pirellulales</taxon>
        <taxon>Pirellulaceae</taxon>
        <taxon>Rhodopirellula</taxon>
    </lineage>
</organism>
<feature type="domain" description="Calx-beta" evidence="8">
    <location>
        <begin position="1332"/>
        <end position="1435"/>
    </location>
</feature>
<dbReference type="GO" id="GO:0030001">
    <property type="term" value="P:metal ion transport"/>
    <property type="evidence" value="ECO:0007669"/>
    <property type="project" value="TreeGrafter"/>
</dbReference>
<feature type="domain" description="Calx-beta" evidence="8">
    <location>
        <begin position="1580"/>
        <end position="1686"/>
    </location>
</feature>
<dbReference type="PANTHER" id="PTHR11878:SF65">
    <property type="entry name" value="NA_CA-EXCHANGE PROTEIN, ISOFORM G"/>
    <property type="match status" value="1"/>
</dbReference>
<dbReference type="EMBL" id="ANOH01000208">
    <property type="protein sequence ID" value="EMI55572.1"/>
    <property type="molecule type" value="Genomic_DNA"/>
</dbReference>
<feature type="compositionally biased region" description="Low complexity" evidence="7">
    <location>
        <begin position="2355"/>
        <end position="2387"/>
    </location>
</feature>
<feature type="compositionally biased region" description="Polar residues" evidence="7">
    <location>
        <begin position="588"/>
        <end position="609"/>
    </location>
</feature>
<keyword evidence="6" id="KW-0406">Ion transport</keyword>
<feature type="compositionally biased region" description="Basic residues" evidence="7">
    <location>
        <begin position="1"/>
        <end position="15"/>
    </location>
</feature>
<dbReference type="Gene3D" id="2.60.40.2030">
    <property type="match status" value="7"/>
</dbReference>
<name>M5U284_9BACT</name>
<dbReference type="InterPro" id="IPR013783">
    <property type="entry name" value="Ig-like_fold"/>
</dbReference>
<dbReference type="SUPFAM" id="SSF117074">
    <property type="entry name" value="Hypothetical protein PA1324"/>
    <property type="match status" value="1"/>
</dbReference>
<keyword evidence="3" id="KW-0732">Signal</keyword>
<dbReference type="Proteomes" id="UP000011885">
    <property type="component" value="Unassembled WGS sequence"/>
</dbReference>
<reference evidence="9 10" key="1">
    <citation type="journal article" date="2013" name="Mar. Genomics">
        <title>Expression of sulfatases in Rhodopirellula baltica and the diversity of sulfatases in the genus Rhodopirellula.</title>
        <authorList>
            <person name="Wegner C.E."/>
            <person name="Richter-Heitmann T."/>
            <person name="Klindworth A."/>
            <person name="Klockow C."/>
            <person name="Richter M."/>
            <person name="Achstetter T."/>
            <person name="Glockner F.O."/>
            <person name="Harder J."/>
        </authorList>
    </citation>
    <scope>NUCLEOTIDE SEQUENCE [LARGE SCALE GENOMIC DNA]</scope>
    <source>
        <strain evidence="9 10">SM41</strain>
    </source>
</reference>
<protein>
    <submittedName>
        <fullName evidence="9">Na-Ca exchanger/integrin-beta4</fullName>
    </submittedName>
</protein>
<keyword evidence="10" id="KW-1185">Reference proteome</keyword>
<dbReference type="GO" id="GO:0007229">
    <property type="term" value="P:integrin-mediated signaling pathway"/>
    <property type="evidence" value="ECO:0007669"/>
    <property type="project" value="UniProtKB-KW"/>
</dbReference>
<feature type="domain" description="Calx-beta" evidence="8">
    <location>
        <begin position="1704"/>
        <end position="1806"/>
    </location>
</feature>
<feature type="region of interest" description="Disordered" evidence="7">
    <location>
        <begin position="583"/>
        <end position="609"/>
    </location>
</feature>
<evidence type="ECO:0000256" key="3">
    <source>
        <dbReference type="ARBA" id="ARBA00022729"/>
    </source>
</evidence>
<comment type="subcellular location">
    <subcellularLocation>
        <location evidence="1">Secreted</location>
    </subcellularLocation>
</comment>
<proteinExistence type="predicted"/>
<feature type="region of interest" description="Disordered" evidence="7">
    <location>
        <begin position="1"/>
        <end position="32"/>
    </location>
</feature>
<dbReference type="SMART" id="SM00237">
    <property type="entry name" value="Calx_beta"/>
    <property type="match status" value="7"/>
</dbReference>
<dbReference type="PANTHER" id="PTHR11878">
    <property type="entry name" value="SODIUM/CALCIUM EXCHANGER"/>
    <property type="match status" value="1"/>
</dbReference>
<dbReference type="OrthoDB" id="177947at2"/>
<dbReference type="Pfam" id="PF17210">
    <property type="entry name" value="SdrD_B"/>
    <property type="match status" value="1"/>
</dbReference>
<keyword evidence="4" id="KW-0677">Repeat</keyword>
<dbReference type="Gene3D" id="2.60.40.10">
    <property type="entry name" value="Immunoglobulins"/>
    <property type="match status" value="1"/>
</dbReference>
<dbReference type="InterPro" id="IPR051171">
    <property type="entry name" value="CaCA"/>
</dbReference>
<accession>M5U284</accession>
<evidence type="ECO:0000256" key="4">
    <source>
        <dbReference type="ARBA" id="ARBA00022737"/>
    </source>
</evidence>
<evidence type="ECO:0000256" key="7">
    <source>
        <dbReference type="SAM" id="MobiDB-lite"/>
    </source>
</evidence>
<keyword evidence="5" id="KW-0106">Calcium</keyword>
<dbReference type="RefSeq" id="WP_008679527.1">
    <property type="nucleotide sequence ID" value="NZ_ANOH01000208.1"/>
</dbReference>
<dbReference type="GO" id="GO:0016020">
    <property type="term" value="C:membrane"/>
    <property type="evidence" value="ECO:0007669"/>
    <property type="project" value="InterPro"/>
</dbReference>
<keyword evidence="6" id="KW-0813">Transport</keyword>